<protein>
    <submittedName>
        <fullName evidence="2">Uncharacterized protein DUF349</fullName>
    </submittedName>
</protein>
<feature type="compositionally biased region" description="Polar residues" evidence="1">
    <location>
        <begin position="1"/>
        <end position="19"/>
    </location>
</feature>
<feature type="compositionally biased region" description="Pro residues" evidence="1">
    <location>
        <begin position="166"/>
        <end position="188"/>
    </location>
</feature>
<organism evidence="2 3">
    <name type="scientific">Salana multivorans</name>
    <dbReference type="NCBI Taxonomy" id="120377"/>
    <lineage>
        <taxon>Bacteria</taxon>
        <taxon>Bacillati</taxon>
        <taxon>Actinomycetota</taxon>
        <taxon>Actinomycetes</taxon>
        <taxon>Micrococcales</taxon>
        <taxon>Beutenbergiaceae</taxon>
        <taxon>Salana</taxon>
    </lineage>
</organism>
<evidence type="ECO:0000313" key="2">
    <source>
        <dbReference type="EMBL" id="ROR93610.1"/>
    </source>
</evidence>
<evidence type="ECO:0000313" key="3">
    <source>
        <dbReference type="Proteomes" id="UP000275356"/>
    </source>
</evidence>
<dbReference type="AlphaFoldDB" id="A0A3N2D1F0"/>
<accession>A0A3N2D1F0</accession>
<keyword evidence="3" id="KW-1185">Reference proteome</keyword>
<feature type="region of interest" description="Disordered" evidence="1">
    <location>
        <begin position="1"/>
        <end position="57"/>
    </location>
</feature>
<proteinExistence type="predicted"/>
<dbReference type="EMBL" id="RKHQ01000002">
    <property type="protein sequence ID" value="ROR93610.1"/>
    <property type="molecule type" value="Genomic_DNA"/>
</dbReference>
<dbReference type="InterPro" id="IPR007139">
    <property type="entry name" value="DUF349"/>
</dbReference>
<feature type="compositionally biased region" description="Low complexity" evidence="1">
    <location>
        <begin position="133"/>
        <end position="165"/>
    </location>
</feature>
<feature type="compositionally biased region" description="Low complexity" evidence="1">
    <location>
        <begin position="103"/>
        <end position="113"/>
    </location>
</feature>
<dbReference type="RefSeq" id="WP_245968101.1">
    <property type="nucleotide sequence ID" value="NZ_RKHQ01000002.1"/>
</dbReference>
<comment type="caution">
    <text evidence="2">The sequence shown here is derived from an EMBL/GenBank/DDBJ whole genome shotgun (WGS) entry which is preliminary data.</text>
</comment>
<name>A0A3N2D1F0_9MICO</name>
<reference evidence="2 3" key="1">
    <citation type="submission" date="2018-11" db="EMBL/GenBank/DDBJ databases">
        <title>Sequencing the genomes of 1000 actinobacteria strains.</title>
        <authorList>
            <person name="Klenk H.-P."/>
        </authorList>
    </citation>
    <scope>NUCLEOTIDE SEQUENCE [LARGE SCALE GENOMIC DNA]</scope>
    <source>
        <strain evidence="2 3">DSM 13521</strain>
    </source>
</reference>
<dbReference type="Pfam" id="PF03993">
    <property type="entry name" value="DUF349"/>
    <property type="match status" value="3"/>
</dbReference>
<sequence>MTTSEQPTQGPDETTTEQVEVSGDEVAEVTPEAVDTAEGIAETAEETVDTAAEPVTQTPTLAEAAATVEADVADVVEQTAPVEDIVEDVAAEAALEAHDVPAEEPAAEPAAAPEAEDAEPAAAEPDVVEPVEDAPVAAETAAAEPTEPETAAAEEPADQPAATPSAPRPAPRPGPRPGARPGPRPQGAPRPVAAAPAPVAPPVDAADAAAAAEFGSVAEDGTVSVRDGEEVRVVGQVTVGEEPLALYIRRYLDLKAQVALLEARLPSISPKEAQASIASLTDQLTEPAAVGDLPALRERVASLTTQVEARAAEVAAEREAAKAQAVAEREAIVAEVEAIAATDPERTQWRDATTRLAELLDTWKKAQREGVRIDRPVEEALWKRFSHARTAFDKARRAHFGALDKRNQAARSAKEELVAQAEALAGSTDWGPTSSRFRELMDAWRAAPRGARKDDDALWARFKGAQDRFFTARKEENAAIDAEYEGNLAVKLELLTRAEALLPISDLAATKRQLRAIQDAWDEAGRVPRADIQRVEGRLRAVEQAVRDAEQAEMKRSDPELRARADGMTAQLLDQIAELESRIAAASSPGQAKALEQELATKRQWLDVVKGTQR</sequence>
<feature type="compositionally biased region" description="Low complexity" evidence="1">
    <location>
        <begin position="189"/>
        <end position="199"/>
    </location>
</feature>
<feature type="region of interest" description="Disordered" evidence="1">
    <location>
        <begin position="91"/>
        <end position="199"/>
    </location>
</feature>
<gene>
    <name evidence="2" type="ORF">EDD28_3028</name>
</gene>
<dbReference type="Proteomes" id="UP000275356">
    <property type="component" value="Unassembled WGS sequence"/>
</dbReference>
<evidence type="ECO:0000256" key="1">
    <source>
        <dbReference type="SAM" id="MobiDB-lite"/>
    </source>
</evidence>